<evidence type="ECO:0000256" key="7">
    <source>
        <dbReference type="ARBA" id="ARBA00022643"/>
    </source>
</evidence>
<evidence type="ECO:0000256" key="12">
    <source>
        <dbReference type="ARBA" id="ARBA00023002"/>
    </source>
</evidence>
<dbReference type="Gene3D" id="3.20.20.70">
    <property type="entry name" value="Aldolase class I"/>
    <property type="match status" value="1"/>
</dbReference>
<dbReference type="EMBL" id="LR023474">
    <property type="protein sequence ID" value="SVE93093.1"/>
    <property type="molecule type" value="mRNA"/>
</dbReference>
<feature type="domain" description="Dihydroorotate dehydrogenase catalytic" evidence="17">
    <location>
        <begin position="84"/>
        <end position="380"/>
    </location>
</feature>
<proteinExistence type="evidence at transcript level"/>
<comment type="subcellular location">
    <subcellularLocation>
        <location evidence="1 16">Mitochondrion inner membrane</location>
        <topology evidence="1 16">Single-pass membrane protein</topology>
    </subcellularLocation>
</comment>
<sequence length="400" mass="43406">MNEAQKAAVRKNVIRQVRSMVGLLAGGSLAFAAFAIRDGNDKFFRDYVMPVAKLLDPETAHRCAIYAMKYKIIAKQRVPDPPSLGVKVLGMNFTNPVGIAAGFDKQGEAMQGLHRTGFGFVEIGSVTPEPQEGNDKPRVFRLPEDNAIINRYGFNSEGHEVVYQRVNEEVKKPDRAIIGINLGKNKTSPNAVEDYVDGVQKFGAIADYLVINVSSPNTPGLRGLQQKDELETLISNVLNARNNLKKAILPPLLLKVSPDLSDSEKQDIANVITKENCRIDGLIVTNTTISRPNSLSSKHRTETGGLSGQPLKDLSTKCVGEFYRLTGGRIPIIGVGGVASGQDAFEKIQAGASLVQLYSALAIEGPTVVRRIKRELDDILKTHGYQNVSEAVGKANATTL</sequence>
<keyword evidence="7 16" id="KW-0288">FMN</keyword>
<evidence type="ECO:0000256" key="8">
    <source>
        <dbReference type="ARBA" id="ARBA00022692"/>
    </source>
</evidence>
<dbReference type="InterPro" id="IPR005719">
    <property type="entry name" value="Dihydroorotate_DH_2"/>
</dbReference>
<evidence type="ECO:0000256" key="15">
    <source>
        <dbReference type="ARBA" id="ARBA00048639"/>
    </source>
</evidence>
<keyword evidence="8" id="KW-0812">Transmembrane</keyword>
<dbReference type="PANTHER" id="PTHR48109">
    <property type="entry name" value="DIHYDROOROTATE DEHYDROGENASE (QUINONE), MITOCHONDRIAL-RELATED"/>
    <property type="match status" value="1"/>
</dbReference>
<dbReference type="GO" id="GO:0005743">
    <property type="term" value="C:mitochondrial inner membrane"/>
    <property type="evidence" value="ECO:0007669"/>
    <property type="project" value="UniProtKB-SubCell"/>
</dbReference>
<dbReference type="Pfam" id="PF01180">
    <property type="entry name" value="DHO_dh"/>
    <property type="match status" value="1"/>
</dbReference>
<dbReference type="InterPro" id="IPR013785">
    <property type="entry name" value="Aldolase_TIM"/>
</dbReference>
<organism evidence="18">
    <name type="scientific">Moina brachiata</name>
    <dbReference type="NCBI Taxonomy" id="675436"/>
    <lineage>
        <taxon>Eukaryota</taxon>
        <taxon>Metazoa</taxon>
        <taxon>Ecdysozoa</taxon>
        <taxon>Arthropoda</taxon>
        <taxon>Crustacea</taxon>
        <taxon>Branchiopoda</taxon>
        <taxon>Diplostraca</taxon>
        <taxon>Cladocera</taxon>
        <taxon>Anomopoda</taxon>
        <taxon>Moinidae</taxon>
        <taxon>Moina</taxon>
    </lineage>
</organism>
<gene>
    <name evidence="18" type="primary">EOG090X08P9</name>
</gene>
<evidence type="ECO:0000256" key="14">
    <source>
        <dbReference type="ARBA" id="ARBA00023136"/>
    </source>
</evidence>
<keyword evidence="12 16" id="KW-0560">Oxidoreductase</keyword>
<evidence type="ECO:0000256" key="2">
    <source>
        <dbReference type="ARBA" id="ARBA00005161"/>
    </source>
</evidence>
<dbReference type="InterPro" id="IPR005720">
    <property type="entry name" value="Dihydroorotate_DH_cat"/>
</dbReference>
<dbReference type="InterPro" id="IPR001295">
    <property type="entry name" value="Dihydroorotate_DH_CS"/>
</dbReference>
<evidence type="ECO:0000256" key="16">
    <source>
        <dbReference type="RuleBase" id="RU361255"/>
    </source>
</evidence>
<evidence type="ECO:0000313" key="18">
    <source>
        <dbReference type="EMBL" id="SVE93093.1"/>
    </source>
</evidence>
<dbReference type="SUPFAM" id="SSF51395">
    <property type="entry name" value="FMN-linked oxidoreductases"/>
    <property type="match status" value="1"/>
</dbReference>
<keyword evidence="6 16" id="KW-0285">Flavoprotein</keyword>
<keyword evidence="11" id="KW-1133">Transmembrane helix</keyword>
<evidence type="ECO:0000256" key="13">
    <source>
        <dbReference type="ARBA" id="ARBA00023128"/>
    </source>
</evidence>
<dbReference type="InterPro" id="IPR050074">
    <property type="entry name" value="DHO_dehydrogenase"/>
</dbReference>
<comment type="pathway">
    <text evidence="2 16">Pyrimidine metabolism; UMP biosynthesis via de novo pathway; orotate from (S)-dihydroorotate (quinone route): step 1/1.</text>
</comment>
<dbReference type="NCBIfam" id="NF003652">
    <property type="entry name" value="PRK05286.2-5"/>
    <property type="match status" value="1"/>
</dbReference>
<name>A0A4Y7NJM8_9CRUS</name>
<dbReference type="PANTHER" id="PTHR48109:SF4">
    <property type="entry name" value="DIHYDROOROTATE DEHYDROGENASE (QUINONE), MITOCHONDRIAL"/>
    <property type="match status" value="1"/>
</dbReference>
<dbReference type="PROSITE" id="PS00912">
    <property type="entry name" value="DHODEHASE_2"/>
    <property type="match status" value="1"/>
</dbReference>
<dbReference type="CDD" id="cd04738">
    <property type="entry name" value="DHOD_2_like"/>
    <property type="match status" value="1"/>
</dbReference>
<evidence type="ECO:0000256" key="6">
    <source>
        <dbReference type="ARBA" id="ARBA00022630"/>
    </source>
</evidence>
<comment type="similarity">
    <text evidence="3 16">Belongs to the dihydroorotate dehydrogenase family. Type 2 subfamily.</text>
</comment>
<evidence type="ECO:0000256" key="9">
    <source>
        <dbReference type="ARBA" id="ARBA00022792"/>
    </source>
</evidence>
<keyword evidence="13 16" id="KW-0496">Mitochondrion</keyword>
<dbReference type="GO" id="GO:0006207">
    <property type="term" value="P:'de novo' pyrimidine nucleobase biosynthetic process"/>
    <property type="evidence" value="ECO:0007669"/>
    <property type="project" value="InterPro"/>
</dbReference>
<evidence type="ECO:0000256" key="11">
    <source>
        <dbReference type="ARBA" id="ARBA00022989"/>
    </source>
</evidence>
<dbReference type="AlphaFoldDB" id="A0A4Y7NJM8"/>
<reference evidence="18" key="1">
    <citation type="submission" date="2018-08" db="EMBL/GenBank/DDBJ databases">
        <authorList>
            <person name="Cornetti L."/>
        </authorList>
    </citation>
    <scope>NUCLEOTIDE SEQUENCE</scope>
    <source>
        <strain evidence="18">DE-FRO-2-1</strain>
    </source>
</reference>
<accession>A0A4Y7NJM8</accession>
<dbReference type="EC" id="1.3.5.2" evidence="4 16"/>
<dbReference type="UniPathway" id="UPA00070">
    <property type="reaction ID" value="UER00946"/>
</dbReference>
<evidence type="ECO:0000256" key="3">
    <source>
        <dbReference type="ARBA" id="ARBA00005359"/>
    </source>
</evidence>
<keyword evidence="9 16" id="KW-0999">Mitochondrion inner membrane</keyword>
<evidence type="ECO:0000256" key="1">
    <source>
        <dbReference type="ARBA" id="ARBA00004434"/>
    </source>
</evidence>
<dbReference type="NCBIfam" id="TIGR01036">
    <property type="entry name" value="pyrD_sub2"/>
    <property type="match status" value="1"/>
</dbReference>
<evidence type="ECO:0000259" key="17">
    <source>
        <dbReference type="Pfam" id="PF01180"/>
    </source>
</evidence>
<comment type="cofactor">
    <cofactor evidence="16">
        <name>FMN</name>
        <dbReference type="ChEBI" id="CHEBI:58210"/>
    </cofactor>
    <text evidence="16">Binds 1 FMN per subunit.</text>
</comment>
<keyword evidence="14" id="KW-0472">Membrane</keyword>
<evidence type="ECO:0000256" key="10">
    <source>
        <dbReference type="ARBA" id="ARBA00022946"/>
    </source>
</evidence>
<protein>
    <recommendedName>
        <fullName evidence="5 16">Dihydroorotate dehydrogenase (quinone), mitochondrial</fullName>
        <shortName evidence="16">DHOdehase</shortName>
        <ecNumber evidence="4 16">1.3.5.2</ecNumber>
    </recommendedName>
</protein>
<dbReference type="FunFam" id="3.20.20.70:FF:000066">
    <property type="entry name" value="Dihydroorotate dehydrogenase (quinone), mitochondrial"/>
    <property type="match status" value="1"/>
</dbReference>
<dbReference type="GO" id="GO:0044205">
    <property type="term" value="P:'de novo' UMP biosynthetic process"/>
    <property type="evidence" value="ECO:0007669"/>
    <property type="project" value="UniProtKB-UniPathway"/>
</dbReference>
<evidence type="ECO:0000256" key="4">
    <source>
        <dbReference type="ARBA" id="ARBA00012791"/>
    </source>
</evidence>
<evidence type="ECO:0000256" key="5">
    <source>
        <dbReference type="ARBA" id="ARBA00017599"/>
    </source>
</evidence>
<dbReference type="PROSITE" id="PS00911">
    <property type="entry name" value="DHODEHASE_1"/>
    <property type="match status" value="1"/>
</dbReference>
<comment type="catalytic activity">
    <reaction evidence="15 16">
        <text>(S)-dihydroorotate + a quinone = orotate + a quinol</text>
        <dbReference type="Rhea" id="RHEA:30187"/>
        <dbReference type="ChEBI" id="CHEBI:24646"/>
        <dbReference type="ChEBI" id="CHEBI:30839"/>
        <dbReference type="ChEBI" id="CHEBI:30864"/>
        <dbReference type="ChEBI" id="CHEBI:132124"/>
        <dbReference type="EC" id="1.3.5.2"/>
    </reaction>
</comment>
<keyword evidence="10" id="KW-0809">Transit peptide</keyword>
<dbReference type="NCBIfam" id="NF003645">
    <property type="entry name" value="PRK05286.1-2"/>
    <property type="match status" value="1"/>
</dbReference>
<dbReference type="GO" id="GO:0106430">
    <property type="term" value="F:dihydroorotate dehydrogenase (quinone) activity"/>
    <property type="evidence" value="ECO:0007669"/>
    <property type="project" value="UniProtKB-EC"/>
</dbReference>